<feature type="compositionally biased region" description="Low complexity" evidence="1">
    <location>
        <begin position="195"/>
        <end position="205"/>
    </location>
</feature>
<proteinExistence type="predicted"/>
<dbReference type="PANTHER" id="PTHR42068:SF1">
    <property type="entry name" value="YALI0B18964P"/>
    <property type="match status" value="1"/>
</dbReference>
<name>A0A7S9KS32_EPIFF</name>
<feature type="compositionally biased region" description="Polar residues" evidence="1">
    <location>
        <begin position="901"/>
        <end position="915"/>
    </location>
</feature>
<feature type="compositionally biased region" description="Polar residues" evidence="1">
    <location>
        <begin position="272"/>
        <end position="290"/>
    </location>
</feature>
<reference evidence="2 3" key="1">
    <citation type="journal article" date="2018" name="PLoS Genet.">
        <title>Repeat elements organise 3D genome structure and mediate transcription in the filamentous fungus Epichloe festucae.</title>
        <authorList>
            <person name="Winter D.J."/>
            <person name="Ganley A.R.D."/>
            <person name="Young C.A."/>
            <person name="Liachko I."/>
            <person name="Schardl C.L."/>
            <person name="Dupont P.Y."/>
            <person name="Berry D."/>
            <person name="Ram A."/>
            <person name="Scott B."/>
            <person name="Cox M.P."/>
        </authorList>
    </citation>
    <scope>NUCLEOTIDE SEQUENCE [LARGE SCALE GENOMIC DNA]</scope>
    <source>
        <strain evidence="2 3">Fl1</strain>
    </source>
</reference>
<dbReference type="OrthoDB" id="5396252at2759"/>
<gene>
    <name evidence="2" type="ORF">C2857_003316</name>
</gene>
<feature type="compositionally biased region" description="Polar residues" evidence="1">
    <location>
        <begin position="413"/>
        <end position="425"/>
    </location>
</feature>
<feature type="compositionally biased region" description="Polar residues" evidence="1">
    <location>
        <begin position="544"/>
        <end position="554"/>
    </location>
</feature>
<organism evidence="2 3">
    <name type="scientific">Epichloe festucae (strain Fl1)</name>
    <dbReference type="NCBI Taxonomy" id="877507"/>
    <lineage>
        <taxon>Eukaryota</taxon>
        <taxon>Fungi</taxon>
        <taxon>Dikarya</taxon>
        <taxon>Ascomycota</taxon>
        <taxon>Pezizomycotina</taxon>
        <taxon>Sordariomycetes</taxon>
        <taxon>Hypocreomycetidae</taxon>
        <taxon>Hypocreales</taxon>
        <taxon>Clavicipitaceae</taxon>
        <taxon>Epichloe</taxon>
    </lineage>
</organism>
<evidence type="ECO:0000313" key="3">
    <source>
        <dbReference type="Proteomes" id="UP000594364"/>
    </source>
</evidence>
<feature type="compositionally biased region" description="Polar residues" evidence="1">
    <location>
        <begin position="81"/>
        <end position="108"/>
    </location>
</feature>
<dbReference type="EMBL" id="CP031387">
    <property type="protein sequence ID" value="QPH00108.1"/>
    <property type="molecule type" value="Genomic_DNA"/>
</dbReference>
<feature type="region of interest" description="Disordered" evidence="1">
    <location>
        <begin position="335"/>
        <end position="522"/>
    </location>
</feature>
<protein>
    <submittedName>
        <fullName evidence="2">Uncharacterized protein</fullName>
    </submittedName>
</protein>
<feature type="region of interest" description="Disordered" evidence="1">
    <location>
        <begin position="80"/>
        <end position="222"/>
    </location>
</feature>
<dbReference type="PANTHER" id="PTHR42068">
    <property type="entry name" value="YALI0B18964P"/>
    <property type="match status" value="1"/>
</dbReference>
<feature type="region of interest" description="Disordered" evidence="1">
    <location>
        <begin position="854"/>
        <end position="915"/>
    </location>
</feature>
<feature type="compositionally biased region" description="Basic and acidic residues" evidence="1">
    <location>
        <begin position="402"/>
        <end position="412"/>
    </location>
</feature>
<feature type="compositionally biased region" description="Polar residues" evidence="1">
    <location>
        <begin position="151"/>
        <end position="162"/>
    </location>
</feature>
<feature type="compositionally biased region" description="Acidic residues" evidence="1">
    <location>
        <begin position="430"/>
        <end position="446"/>
    </location>
</feature>
<feature type="compositionally biased region" description="Basic and acidic residues" evidence="1">
    <location>
        <begin position="33"/>
        <end position="43"/>
    </location>
</feature>
<feature type="region of interest" description="Disordered" evidence="1">
    <location>
        <begin position="235"/>
        <end position="321"/>
    </location>
</feature>
<dbReference type="Proteomes" id="UP000594364">
    <property type="component" value="Chromosome 3"/>
</dbReference>
<sequence>MPRFSVAFAKRKSASDALDNVPTTSPDTPSFRVIERSEIESGRSFDGGARMARTSKSLPPKTNLLELGAEDNMFADLKVNRGSNISNTTPGTSTDNSSRHSNASTAPSSADMAVPQDHDDNRSPQKSAPQVQPVQTNSKSVGSGFLDRATRTFSFGGQKKQSTPPPTVEDPIPDLPPVLNLGGENPGPRASRGMTASTASTATPANPDGSALDLGGDFGSMFKSFDKRASTATLTLAVQDNAAPRSLTGNRYGTPGPISPDSITPTEPLLSQRHSPTYGDSSSTSPTSPHNYGPPPVPRHEHLNSFKYSSRPANITEDEDAKFLRESMSAMKFLAEPYDAPAQSSRPRYGDEHPAPAKPIASNSQKEDNMFEGSMSRINRTSYRYAPRSSNPPKNKVMTPAEFEKYRQDKEGSGTTAQPAHSNAKPTAKDDDDDDDINYDDEEDEQEKSKQQAKQRRKQEAHMAVYRQQMMKVTGETNSAPFPTRQPARPTLSSSTTAPVLGHLKAPSPDPATTNFSSEEDDEDVPLAILQAHGFPHKTRPPTHLSTSGSNPNLRASVVGSSLARPASVVGDVASNSGRHQKNLPAFARNLPQDPFFGASIARPAIRESLAFGDARQPSPQPQGPLPPGGLVGVIASEERSRAMRRGSPSVDPNKLIGTEANLNRHSGQDQFATIPPHMMYNAGGMPGMPSMHQMPPPTLTAGDQAQIQMTQQMQQFMQMQMQFMQMMATNQHGAQMPHQPATQPPYGGMLGNHSMGDLNRRSVMMDPMMEPPRQMDHHMRTMSMVQPSSASFMGPFRQGAPSIRGASGAYSPSIAPSERSNVGLPGRYRPVSQAPAVASPILGQHIRSNTMFGDLSNWSDDKSKSTVKLMSNSREGSDDDDEEQGWESMKAKREKKRSLWRNQRSTAGELNTAF</sequence>
<feature type="compositionally biased region" description="Polar residues" evidence="1">
    <location>
        <begin position="376"/>
        <end position="393"/>
    </location>
</feature>
<evidence type="ECO:0000256" key="1">
    <source>
        <dbReference type="SAM" id="MobiDB-lite"/>
    </source>
</evidence>
<keyword evidence="3" id="KW-1185">Reference proteome</keyword>
<feature type="region of interest" description="Disordered" evidence="1">
    <location>
        <begin position="535"/>
        <end position="556"/>
    </location>
</feature>
<evidence type="ECO:0000313" key="2">
    <source>
        <dbReference type="EMBL" id="QPH00108.1"/>
    </source>
</evidence>
<accession>A0A7S9KS32</accession>
<feature type="region of interest" description="Disordered" evidence="1">
    <location>
        <begin position="11"/>
        <end position="64"/>
    </location>
</feature>
<feature type="compositionally biased region" description="Polar residues" evidence="1">
    <location>
        <begin position="124"/>
        <end position="141"/>
    </location>
</feature>
<feature type="compositionally biased region" description="Pro residues" evidence="1">
    <location>
        <begin position="163"/>
        <end position="176"/>
    </location>
</feature>
<dbReference type="AlphaFoldDB" id="A0A7S9KS32"/>